<feature type="chain" id="PRO_5015403153" description="Outer membrane protein beta-barrel domain-containing protein" evidence="1">
    <location>
        <begin position="19"/>
        <end position="143"/>
    </location>
</feature>
<dbReference type="Proteomes" id="UP000244956">
    <property type="component" value="Unassembled WGS sequence"/>
</dbReference>
<dbReference type="OrthoDB" id="1453926at2"/>
<protein>
    <recommendedName>
        <fullName evidence="4">Outer membrane protein beta-barrel domain-containing protein</fullName>
    </recommendedName>
</protein>
<dbReference type="EMBL" id="QEWP01000022">
    <property type="protein sequence ID" value="PWD97888.1"/>
    <property type="molecule type" value="Genomic_DNA"/>
</dbReference>
<keyword evidence="1" id="KW-0732">Signal</keyword>
<feature type="signal peptide" evidence="1">
    <location>
        <begin position="1"/>
        <end position="18"/>
    </location>
</feature>
<sequence length="143" mass="16360">MKKLLTLVFVLTSISAYSQIGASVNTEMESTIDYKINRFRLGATFDPDVDKWAMVMPSVKYEIIQKEDYTFHAGITLVDLDHVSGVRIPVGIDAFPFANKNFGFVMEVYGTYGTEYEWDLPDGYDDRFFIRGTVGFTYRFGKE</sequence>
<accession>A0A2U2B4A2</accession>
<evidence type="ECO:0000313" key="3">
    <source>
        <dbReference type="Proteomes" id="UP000244956"/>
    </source>
</evidence>
<comment type="caution">
    <text evidence="2">The sequence shown here is derived from an EMBL/GenBank/DDBJ whole genome shotgun (WGS) entry which is preliminary data.</text>
</comment>
<reference evidence="2 3" key="1">
    <citation type="submission" date="2018-05" db="EMBL/GenBank/DDBJ databases">
        <title>Marinilabilia rubrum sp. nov., isolated from saltern sediment.</title>
        <authorList>
            <person name="Zhang R."/>
        </authorList>
    </citation>
    <scope>NUCLEOTIDE SEQUENCE [LARGE SCALE GENOMIC DNA]</scope>
    <source>
        <strain evidence="2 3">WTE16</strain>
    </source>
</reference>
<name>A0A2U2B4A2_9BACT</name>
<gene>
    <name evidence="2" type="ORF">DDZ16_18180</name>
</gene>
<organism evidence="2 3">
    <name type="scientific">Marinilabilia rubra</name>
    <dbReference type="NCBI Taxonomy" id="2162893"/>
    <lineage>
        <taxon>Bacteria</taxon>
        <taxon>Pseudomonadati</taxon>
        <taxon>Bacteroidota</taxon>
        <taxon>Bacteroidia</taxon>
        <taxon>Marinilabiliales</taxon>
        <taxon>Marinilabiliaceae</taxon>
        <taxon>Marinilabilia</taxon>
    </lineage>
</organism>
<keyword evidence="3" id="KW-1185">Reference proteome</keyword>
<evidence type="ECO:0000313" key="2">
    <source>
        <dbReference type="EMBL" id="PWD97888.1"/>
    </source>
</evidence>
<proteinExistence type="predicted"/>
<evidence type="ECO:0000256" key="1">
    <source>
        <dbReference type="SAM" id="SignalP"/>
    </source>
</evidence>
<dbReference type="RefSeq" id="WP_109265906.1">
    <property type="nucleotide sequence ID" value="NZ_QEWP01000022.1"/>
</dbReference>
<evidence type="ECO:0008006" key="4">
    <source>
        <dbReference type="Google" id="ProtNLM"/>
    </source>
</evidence>
<dbReference type="AlphaFoldDB" id="A0A2U2B4A2"/>